<dbReference type="InterPro" id="IPR040184">
    <property type="entry name" value="Mcm10"/>
</dbReference>
<dbReference type="Proteomes" id="UP001558652">
    <property type="component" value="Unassembled WGS sequence"/>
</dbReference>
<comment type="caution">
    <text evidence="2">The sequence shown here is derived from an EMBL/GenBank/DDBJ whole genome shotgun (WGS) entry which is preliminary data.</text>
</comment>
<dbReference type="EMBL" id="JBFDAA010000001">
    <property type="protein sequence ID" value="KAL1140574.1"/>
    <property type="molecule type" value="Genomic_DNA"/>
</dbReference>
<dbReference type="SMART" id="SM01280">
    <property type="entry name" value="Mcm10"/>
    <property type="match status" value="1"/>
</dbReference>
<dbReference type="PANTHER" id="PTHR13454:SF11">
    <property type="entry name" value="PROTEIN MCM10 HOMOLOG"/>
    <property type="match status" value="1"/>
</dbReference>
<keyword evidence="3" id="KW-1185">Reference proteome</keyword>
<organism evidence="2 3">
    <name type="scientific">Ranatra chinensis</name>
    <dbReference type="NCBI Taxonomy" id="642074"/>
    <lineage>
        <taxon>Eukaryota</taxon>
        <taxon>Metazoa</taxon>
        <taxon>Ecdysozoa</taxon>
        <taxon>Arthropoda</taxon>
        <taxon>Hexapoda</taxon>
        <taxon>Insecta</taxon>
        <taxon>Pterygota</taxon>
        <taxon>Neoptera</taxon>
        <taxon>Paraneoptera</taxon>
        <taxon>Hemiptera</taxon>
        <taxon>Heteroptera</taxon>
        <taxon>Panheteroptera</taxon>
        <taxon>Nepomorpha</taxon>
        <taxon>Nepidae</taxon>
        <taxon>Ranatrinae</taxon>
        <taxon>Ranatra</taxon>
    </lineage>
</organism>
<sequence length="125" mass="14635">MNRPAVNEELVIHNETKRFDEYYEKMEKKEQMEEKMLNTFKIECKAVKCLECKYTWFSASEMCKSEGHPIKVVDAEKRFFKCGKCSNRTISLEIIPLISCRNCGSSNWLKAPMIRVIICIAYCTC</sequence>
<dbReference type="AlphaFoldDB" id="A0ABD0YXA0"/>
<dbReference type="InterPro" id="IPR015411">
    <property type="entry name" value="Rep_factor_Mcm10_C"/>
</dbReference>
<evidence type="ECO:0000259" key="1">
    <source>
        <dbReference type="SMART" id="SM01280"/>
    </source>
</evidence>
<evidence type="ECO:0000313" key="3">
    <source>
        <dbReference type="Proteomes" id="UP001558652"/>
    </source>
</evidence>
<accession>A0ABD0YXA0</accession>
<feature type="domain" description="Replication factor Mcm10 C-terminal" evidence="1">
    <location>
        <begin position="1"/>
        <end position="117"/>
    </location>
</feature>
<proteinExistence type="predicted"/>
<reference evidence="2 3" key="1">
    <citation type="submission" date="2024-07" db="EMBL/GenBank/DDBJ databases">
        <title>Chromosome-level genome assembly of the water stick insect Ranatra chinensis (Heteroptera: Nepidae).</title>
        <authorList>
            <person name="Liu X."/>
        </authorList>
    </citation>
    <scope>NUCLEOTIDE SEQUENCE [LARGE SCALE GENOMIC DNA]</scope>
    <source>
        <strain evidence="2">Cailab_2021Rc</strain>
        <tissue evidence="2">Muscle</tissue>
    </source>
</reference>
<evidence type="ECO:0000313" key="2">
    <source>
        <dbReference type="EMBL" id="KAL1140574.1"/>
    </source>
</evidence>
<name>A0ABD0YXA0_9HEMI</name>
<dbReference type="Pfam" id="PF24863">
    <property type="entry name" value="zf-CCCH_Mcm10"/>
    <property type="match status" value="1"/>
</dbReference>
<dbReference type="PANTHER" id="PTHR13454">
    <property type="entry name" value="PROTEIN MCM10 HOMOLOG"/>
    <property type="match status" value="1"/>
</dbReference>
<gene>
    <name evidence="2" type="ORF">AAG570_000504</name>
</gene>
<protein>
    <recommendedName>
        <fullName evidence="1">Replication factor Mcm10 C-terminal domain-containing protein</fullName>
    </recommendedName>
</protein>